<evidence type="ECO:0000256" key="5">
    <source>
        <dbReference type="ARBA" id="ARBA00023136"/>
    </source>
</evidence>
<feature type="transmembrane region" description="Helical" evidence="6">
    <location>
        <begin position="6"/>
        <end position="28"/>
    </location>
</feature>
<protein>
    <submittedName>
        <fullName evidence="7">YneF family protein</fullName>
    </submittedName>
</protein>
<comment type="subcellular location">
    <subcellularLocation>
        <location evidence="1">Membrane</location>
        <topology evidence="1">Single-pass membrane protein</topology>
    </subcellularLocation>
</comment>
<organism evidence="7 8">
    <name type="scientific">Brevibacillus aydinogluensis</name>
    <dbReference type="NCBI Taxonomy" id="927786"/>
    <lineage>
        <taxon>Bacteria</taxon>
        <taxon>Bacillati</taxon>
        <taxon>Bacillota</taxon>
        <taxon>Bacilli</taxon>
        <taxon>Bacillales</taxon>
        <taxon>Paenibacillaceae</taxon>
        <taxon>Brevibacillus</taxon>
    </lineage>
</organism>
<evidence type="ECO:0000256" key="3">
    <source>
        <dbReference type="ARBA" id="ARBA00022692"/>
    </source>
</evidence>
<reference evidence="7" key="1">
    <citation type="submission" date="2023-07" db="EMBL/GenBank/DDBJ databases">
        <authorList>
            <person name="Ivanov I."/>
            <person name="Teneva D."/>
            <person name="Stoikov I."/>
        </authorList>
    </citation>
    <scope>NUCLEOTIDE SEQUENCE</scope>
    <source>
        <strain evidence="7">4475</strain>
    </source>
</reference>
<dbReference type="EMBL" id="OY569118">
    <property type="protein sequence ID" value="CAJ1004001.1"/>
    <property type="molecule type" value="Genomic_DNA"/>
</dbReference>
<dbReference type="GO" id="GO:0016020">
    <property type="term" value="C:membrane"/>
    <property type="evidence" value="ECO:0007669"/>
    <property type="project" value="UniProtKB-SubCell"/>
</dbReference>
<proteinExistence type="inferred from homology"/>
<name>A0AA48RIZ5_9BACL</name>
<gene>
    <name evidence="7" type="primary">yneF</name>
    <name evidence="7" type="ORF">BSPP4475_16955</name>
</gene>
<keyword evidence="8" id="KW-1185">Reference proteome</keyword>
<evidence type="ECO:0000256" key="1">
    <source>
        <dbReference type="ARBA" id="ARBA00004167"/>
    </source>
</evidence>
<keyword evidence="5 6" id="KW-0472">Membrane</keyword>
<dbReference type="AlphaFoldDB" id="A0AA48RIZ5"/>
<evidence type="ECO:0000256" key="6">
    <source>
        <dbReference type="SAM" id="Phobius"/>
    </source>
</evidence>
<evidence type="ECO:0000313" key="8">
    <source>
        <dbReference type="Proteomes" id="UP001189619"/>
    </source>
</evidence>
<evidence type="ECO:0000313" key="7">
    <source>
        <dbReference type="EMBL" id="CAJ1004001.1"/>
    </source>
</evidence>
<dbReference type="InterPro" id="IPR005359">
    <property type="entry name" value="UPF0154"/>
</dbReference>
<comment type="similarity">
    <text evidence="2">Belongs to the UPF0154 family.</text>
</comment>
<evidence type="ECO:0000256" key="4">
    <source>
        <dbReference type="ARBA" id="ARBA00022989"/>
    </source>
</evidence>
<dbReference type="RefSeq" id="WP_171565065.1">
    <property type="nucleotide sequence ID" value="NZ_JAUSVZ010000025.1"/>
</dbReference>
<dbReference type="KEGG" id="bayd:BSPP4475_16955"/>
<dbReference type="Proteomes" id="UP001189619">
    <property type="component" value="Chromosome"/>
</dbReference>
<sequence>MAWYNWVIPIVTLIIGLVGGFAGGTYYLKKQLQNMQMDEKQLQAMARAMGVNLNQKQLKQMSRNMKNMKLPNKFGK</sequence>
<keyword evidence="3 6" id="KW-0812">Transmembrane</keyword>
<evidence type="ECO:0000256" key="2">
    <source>
        <dbReference type="ARBA" id="ARBA00006694"/>
    </source>
</evidence>
<accession>A0AA48RIZ5</accession>
<dbReference type="Pfam" id="PF03672">
    <property type="entry name" value="UPF0154"/>
    <property type="match status" value="1"/>
</dbReference>
<keyword evidence="4 6" id="KW-1133">Transmembrane helix</keyword>